<comment type="subcellular location">
    <subcellularLocation>
        <location evidence="7">Cytoplasm</location>
    </subcellularLocation>
</comment>
<evidence type="ECO:0000313" key="10">
    <source>
        <dbReference type="EMBL" id="OGI79486.1"/>
    </source>
</evidence>
<organism evidence="10 11">
    <name type="scientific">Candidatus Nomurabacteria bacterium RIFCSPHIGHO2_12_FULL_37_29</name>
    <dbReference type="NCBI Taxonomy" id="1801759"/>
    <lineage>
        <taxon>Bacteria</taxon>
        <taxon>Candidatus Nomuraibacteriota</taxon>
    </lineage>
</organism>
<dbReference type="InterPro" id="IPR029063">
    <property type="entry name" value="SAM-dependent_MTases_sf"/>
</dbReference>
<feature type="domain" description="Ribosomal RNA adenine methylase transferase N-terminal" evidence="9">
    <location>
        <begin position="19"/>
        <end position="225"/>
    </location>
</feature>
<sequence length="300" mass="33473">MIHKAKKSLGQNFLKSELALRKIVETGEIKRDDVILEIGPGKGALTEKLLENAGFIVAVEKDRELFEFLKIKFEEKIKEGSLVLVHEDILKYSINKTIEKVGQSILERTLGRSDGDGQGKFLAKNFSDESENALSNFKIIANIPYNITGAILKKFLTEKPQPASMVLMVQHEVARRIVATDGKESLLSISVKAYGQPKIIMKVPARYFSPRPKVDSALIVIKNISRQIFSTKDESAPGGKNGVNEEKFWEIVKAGFAHKRKKLSSNLKSIKNGNKTAVLNLGNKRAEDLSLVDWISLTKR</sequence>
<keyword evidence="6 7" id="KW-0694">RNA-binding</keyword>
<evidence type="ECO:0000259" key="9">
    <source>
        <dbReference type="SMART" id="SM00650"/>
    </source>
</evidence>
<feature type="binding site" evidence="7 8">
    <location>
        <position position="60"/>
    </location>
    <ligand>
        <name>S-adenosyl-L-methionine</name>
        <dbReference type="ChEBI" id="CHEBI:59789"/>
    </ligand>
</feature>
<comment type="function">
    <text evidence="7">Specifically dimethylates two adjacent adenosines (A1518 and A1519) in the loop of a conserved hairpin near the 3'-end of 16S rRNA in the 30S particle. May play a critical role in biogenesis of 30S subunits.</text>
</comment>
<gene>
    <name evidence="7" type="primary">rsmA</name>
    <name evidence="7" type="synonym">ksgA</name>
    <name evidence="10" type="ORF">A3F19_01155</name>
</gene>
<comment type="catalytic activity">
    <reaction evidence="7">
        <text>adenosine(1518)/adenosine(1519) in 16S rRNA + 4 S-adenosyl-L-methionine = N(6)-dimethyladenosine(1518)/N(6)-dimethyladenosine(1519) in 16S rRNA + 4 S-adenosyl-L-homocysteine + 4 H(+)</text>
        <dbReference type="Rhea" id="RHEA:19609"/>
        <dbReference type="Rhea" id="RHEA-COMP:10232"/>
        <dbReference type="Rhea" id="RHEA-COMP:10233"/>
        <dbReference type="ChEBI" id="CHEBI:15378"/>
        <dbReference type="ChEBI" id="CHEBI:57856"/>
        <dbReference type="ChEBI" id="CHEBI:59789"/>
        <dbReference type="ChEBI" id="CHEBI:74411"/>
        <dbReference type="ChEBI" id="CHEBI:74493"/>
        <dbReference type="EC" id="2.1.1.182"/>
    </reaction>
</comment>
<dbReference type="CDD" id="cd02440">
    <property type="entry name" value="AdoMet_MTases"/>
    <property type="match status" value="1"/>
</dbReference>
<dbReference type="SUPFAM" id="SSF53335">
    <property type="entry name" value="S-adenosyl-L-methionine-dependent methyltransferases"/>
    <property type="match status" value="1"/>
</dbReference>
<keyword evidence="2 7" id="KW-0698">rRNA processing</keyword>
<dbReference type="Proteomes" id="UP000177052">
    <property type="component" value="Unassembled WGS sequence"/>
</dbReference>
<evidence type="ECO:0000256" key="5">
    <source>
        <dbReference type="ARBA" id="ARBA00022691"/>
    </source>
</evidence>
<dbReference type="InterPro" id="IPR023165">
    <property type="entry name" value="rRNA_Ade_diMease-like_C"/>
</dbReference>
<dbReference type="EC" id="2.1.1.182" evidence="7"/>
<evidence type="ECO:0000256" key="2">
    <source>
        <dbReference type="ARBA" id="ARBA00022552"/>
    </source>
</evidence>
<protein>
    <recommendedName>
        <fullName evidence="7">Ribosomal RNA small subunit methyltransferase A</fullName>
        <ecNumber evidence="7">2.1.1.182</ecNumber>
    </recommendedName>
    <alternativeName>
        <fullName evidence="7">16S rRNA (adenine(1518)-N(6)/adenine(1519)-N(6))-dimethyltransferase</fullName>
    </alternativeName>
    <alternativeName>
        <fullName evidence="7">16S rRNA dimethyladenosine transferase</fullName>
    </alternativeName>
    <alternativeName>
        <fullName evidence="7">16S rRNA dimethylase</fullName>
    </alternativeName>
    <alternativeName>
        <fullName evidence="7">S-adenosylmethionine-6-N', N'-adenosyl(rRNA) dimethyltransferase</fullName>
    </alternativeName>
</protein>
<feature type="binding site" evidence="7 8">
    <location>
        <position position="14"/>
    </location>
    <ligand>
        <name>S-adenosyl-L-methionine</name>
        <dbReference type="ChEBI" id="CHEBI:59789"/>
    </ligand>
</feature>
<dbReference type="Gene3D" id="3.40.50.150">
    <property type="entry name" value="Vaccinia Virus protein VP39"/>
    <property type="match status" value="1"/>
</dbReference>
<comment type="similarity">
    <text evidence="7">Belongs to the class I-like SAM-binding methyltransferase superfamily. rRNA adenine N(6)-methyltransferase family. RsmA subfamily.</text>
</comment>
<dbReference type="PANTHER" id="PTHR11727:SF7">
    <property type="entry name" value="DIMETHYLADENOSINE TRANSFERASE-RELATED"/>
    <property type="match status" value="1"/>
</dbReference>
<dbReference type="InterPro" id="IPR020598">
    <property type="entry name" value="rRNA_Ade_methylase_Trfase_N"/>
</dbReference>
<feature type="binding site" evidence="7 8">
    <location>
        <position position="12"/>
    </location>
    <ligand>
        <name>S-adenosyl-L-methionine</name>
        <dbReference type="ChEBI" id="CHEBI:59789"/>
    </ligand>
</feature>
<evidence type="ECO:0000256" key="3">
    <source>
        <dbReference type="ARBA" id="ARBA00022603"/>
    </source>
</evidence>
<keyword evidence="4 7" id="KW-0808">Transferase</keyword>
<dbReference type="HAMAP" id="MF_00607">
    <property type="entry name" value="16SrRNA_methyltr_A"/>
    <property type="match status" value="1"/>
</dbReference>
<evidence type="ECO:0000313" key="11">
    <source>
        <dbReference type="Proteomes" id="UP000177052"/>
    </source>
</evidence>
<dbReference type="GO" id="GO:0003723">
    <property type="term" value="F:RNA binding"/>
    <property type="evidence" value="ECO:0007669"/>
    <property type="project" value="UniProtKB-UniRule"/>
</dbReference>
<evidence type="ECO:0000256" key="7">
    <source>
        <dbReference type="HAMAP-Rule" id="MF_00607"/>
    </source>
</evidence>
<proteinExistence type="inferred from homology"/>
<keyword evidence="3 7" id="KW-0489">Methyltransferase</keyword>
<feature type="binding site" evidence="7 8">
    <location>
        <position position="142"/>
    </location>
    <ligand>
        <name>S-adenosyl-L-methionine</name>
        <dbReference type="ChEBI" id="CHEBI:59789"/>
    </ligand>
</feature>
<dbReference type="InterPro" id="IPR011530">
    <property type="entry name" value="rRNA_adenine_dimethylase"/>
</dbReference>
<dbReference type="GO" id="GO:0005829">
    <property type="term" value="C:cytosol"/>
    <property type="evidence" value="ECO:0007669"/>
    <property type="project" value="TreeGrafter"/>
</dbReference>
<dbReference type="InterPro" id="IPR020596">
    <property type="entry name" value="rRNA_Ade_Mease_Trfase_CS"/>
</dbReference>
<comment type="caution">
    <text evidence="10">The sequence shown here is derived from an EMBL/GenBank/DDBJ whole genome shotgun (WGS) entry which is preliminary data.</text>
</comment>
<dbReference type="Gene3D" id="1.10.8.100">
    <property type="entry name" value="Ribosomal RNA adenine dimethylase-like, domain 2"/>
    <property type="match status" value="1"/>
</dbReference>
<dbReference type="Pfam" id="PF00398">
    <property type="entry name" value="RrnaAD"/>
    <property type="match status" value="1"/>
</dbReference>
<evidence type="ECO:0000256" key="8">
    <source>
        <dbReference type="PROSITE-ProRule" id="PRU01026"/>
    </source>
</evidence>
<dbReference type="InterPro" id="IPR001737">
    <property type="entry name" value="KsgA/Erm"/>
</dbReference>
<evidence type="ECO:0000256" key="6">
    <source>
        <dbReference type="ARBA" id="ARBA00022884"/>
    </source>
</evidence>
<evidence type="ECO:0000256" key="1">
    <source>
        <dbReference type="ARBA" id="ARBA00022490"/>
    </source>
</evidence>
<keyword evidence="1 7" id="KW-0963">Cytoplasm</keyword>
<dbReference type="GO" id="GO:0052908">
    <property type="term" value="F:16S rRNA (adenine(1518)-N(6)/adenine(1519)-N(6))-dimethyltransferase activity"/>
    <property type="evidence" value="ECO:0007669"/>
    <property type="project" value="UniProtKB-EC"/>
</dbReference>
<dbReference type="PROSITE" id="PS01131">
    <property type="entry name" value="RRNA_A_DIMETH"/>
    <property type="match status" value="1"/>
</dbReference>
<feature type="binding site" evidence="7 8">
    <location>
        <position position="39"/>
    </location>
    <ligand>
        <name>S-adenosyl-L-methionine</name>
        <dbReference type="ChEBI" id="CHEBI:59789"/>
    </ligand>
</feature>
<name>A0A1F6WCJ3_9BACT</name>
<dbReference type="PROSITE" id="PS51689">
    <property type="entry name" value="SAM_RNA_A_N6_MT"/>
    <property type="match status" value="1"/>
</dbReference>
<feature type="binding site" evidence="7 8">
    <location>
        <position position="88"/>
    </location>
    <ligand>
        <name>S-adenosyl-L-methionine</name>
        <dbReference type="ChEBI" id="CHEBI:59789"/>
    </ligand>
</feature>
<accession>A0A1F6WCJ3</accession>
<reference evidence="10 11" key="1">
    <citation type="journal article" date="2016" name="Nat. Commun.">
        <title>Thousands of microbial genomes shed light on interconnected biogeochemical processes in an aquifer system.</title>
        <authorList>
            <person name="Anantharaman K."/>
            <person name="Brown C.T."/>
            <person name="Hug L.A."/>
            <person name="Sharon I."/>
            <person name="Castelle C.J."/>
            <person name="Probst A.J."/>
            <person name="Thomas B.C."/>
            <person name="Singh A."/>
            <person name="Wilkins M.J."/>
            <person name="Karaoz U."/>
            <person name="Brodie E.L."/>
            <person name="Williams K.H."/>
            <person name="Hubbard S.S."/>
            <person name="Banfield J.F."/>
        </authorList>
    </citation>
    <scope>NUCLEOTIDE SEQUENCE [LARGE SCALE GENOMIC DNA]</scope>
</reference>
<dbReference type="SMART" id="SM00650">
    <property type="entry name" value="rADc"/>
    <property type="match status" value="1"/>
</dbReference>
<evidence type="ECO:0000256" key="4">
    <source>
        <dbReference type="ARBA" id="ARBA00022679"/>
    </source>
</evidence>
<keyword evidence="5 7" id="KW-0949">S-adenosyl-L-methionine</keyword>
<dbReference type="PANTHER" id="PTHR11727">
    <property type="entry name" value="DIMETHYLADENOSINE TRANSFERASE"/>
    <property type="match status" value="1"/>
</dbReference>
<dbReference type="AlphaFoldDB" id="A0A1F6WCJ3"/>
<dbReference type="EMBL" id="MFUJ01000006">
    <property type="protein sequence ID" value="OGI79486.1"/>
    <property type="molecule type" value="Genomic_DNA"/>
</dbReference>